<dbReference type="SUPFAM" id="SSF46689">
    <property type="entry name" value="Homeodomain-like"/>
    <property type="match status" value="1"/>
</dbReference>
<dbReference type="AlphaFoldDB" id="A0AAJ7T9L8"/>
<dbReference type="InterPro" id="IPR001005">
    <property type="entry name" value="SANT/Myb"/>
</dbReference>
<dbReference type="GeneID" id="116944394"/>
<name>A0AAJ7T9L8_PETMA</name>
<protein>
    <submittedName>
        <fullName evidence="4">Chromatin complexes subunit BAP18 isoform X1</fullName>
    </submittedName>
</protein>
<dbReference type="Proteomes" id="UP001318040">
    <property type="component" value="Chromosome 21"/>
</dbReference>
<dbReference type="CTD" id="124944"/>
<dbReference type="SMART" id="SM00717">
    <property type="entry name" value="SANT"/>
    <property type="match status" value="1"/>
</dbReference>
<dbReference type="Gene3D" id="1.10.10.60">
    <property type="entry name" value="Homeodomain-like"/>
    <property type="match status" value="1"/>
</dbReference>
<dbReference type="GO" id="GO:0071339">
    <property type="term" value="C:MLL1 complex"/>
    <property type="evidence" value="ECO:0007669"/>
    <property type="project" value="TreeGrafter"/>
</dbReference>
<dbReference type="PANTHER" id="PTHR21397:SF2">
    <property type="entry name" value="CHROMATIN COMPLEXES SUBUNIT BAP18"/>
    <property type="match status" value="1"/>
</dbReference>
<reference evidence="4" key="1">
    <citation type="submission" date="2025-08" db="UniProtKB">
        <authorList>
            <consortium name="RefSeq"/>
        </authorList>
    </citation>
    <scope>IDENTIFICATION</scope>
    <source>
        <tissue evidence="4">Sperm</tissue>
    </source>
</reference>
<dbReference type="Pfam" id="PF00249">
    <property type="entry name" value="Myb_DNA-binding"/>
    <property type="match status" value="1"/>
</dbReference>
<gene>
    <name evidence="4" type="primary">C21H17orf49</name>
</gene>
<dbReference type="RefSeq" id="XP_032813868.1">
    <property type="nucleotide sequence ID" value="XM_032957977.1"/>
</dbReference>
<dbReference type="CDD" id="cd00167">
    <property type="entry name" value="SANT"/>
    <property type="match status" value="1"/>
</dbReference>
<accession>A0AAJ7T9L8</accession>
<evidence type="ECO:0000313" key="4">
    <source>
        <dbReference type="RefSeq" id="XP_032813868.1"/>
    </source>
</evidence>
<evidence type="ECO:0000313" key="3">
    <source>
        <dbReference type="Proteomes" id="UP001318040"/>
    </source>
</evidence>
<organism evidence="3 4">
    <name type="scientific">Petromyzon marinus</name>
    <name type="common">Sea lamprey</name>
    <dbReference type="NCBI Taxonomy" id="7757"/>
    <lineage>
        <taxon>Eukaryota</taxon>
        <taxon>Metazoa</taxon>
        <taxon>Chordata</taxon>
        <taxon>Craniata</taxon>
        <taxon>Vertebrata</taxon>
        <taxon>Cyclostomata</taxon>
        <taxon>Hyperoartia</taxon>
        <taxon>Petromyzontiformes</taxon>
        <taxon>Petromyzontidae</taxon>
        <taxon>Petromyzon</taxon>
    </lineage>
</organism>
<evidence type="ECO:0000256" key="1">
    <source>
        <dbReference type="SAM" id="MobiDB-lite"/>
    </source>
</evidence>
<keyword evidence="3" id="KW-1185">Reference proteome</keyword>
<evidence type="ECO:0000259" key="2">
    <source>
        <dbReference type="SMART" id="SM00717"/>
    </source>
</evidence>
<dbReference type="KEGG" id="pmrn:116944394"/>
<feature type="region of interest" description="Disordered" evidence="1">
    <location>
        <begin position="84"/>
        <end position="117"/>
    </location>
</feature>
<proteinExistence type="predicted"/>
<feature type="domain" description="Myb-like" evidence="2">
    <location>
        <begin position="38"/>
        <end position="83"/>
    </location>
</feature>
<dbReference type="GO" id="GO:0016589">
    <property type="term" value="C:NURF complex"/>
    <property type="evidence" value="ECO:0007669"/>
    <property type="project" value="TreeGrafter"/>
</dbReference>
<dbReference type="InterPro" id="IPR009057">
    <property type="entry name" value="Homeodomain-like_sf"/>
</dbReference>
<sequence length="198" mass="20765">MTSTSTKVGEIFSAAGAAFSKLGELTMQLHPVADTSPSGTKWTEEEMRLLHSAVKRFGEDLNNISRIIKDRTVAQIKSTLKRKSYEETGLPLPTESPKKSPKKAAGGTGSAASAAGSATGSSALSAAHRLAEAAGIKKQKTSSDVTLSALNDTDAGAELVDIEGLGDSSPVKKLDFEQDNLSLDPNQLIINPGEMLPR</sequence>
<dbReference type="PANTHER" id="PTHR21397">
    <property type="entry name" value="CHROMATIN COMPLEXES SUBUNIT BAP18-RELATED"/>
    <property type="match status" value="1"/>
</dbReference>